<feature type="compositionally biased region" description="Low complexity" evidence="1">
    <location>
        <begin position="1"/>
        <end position="19"/>
    </location>
</feature>
<organism evidence="2 3">
    <name type="scientific">Trichinella nelsoni</name>
    <dbReference type="NCBI Taxonomy" id="6336"/>
    <lineage>
        <taxon>Eukaryota</taxon>
        <taxon>Metazoa</taxon>
        <taxon>Ecdysozoa</taxon>
        <taxon>Nematoda</taxon>
        <taxon>Enoplea</taxon>
        <taxon>Dorylaimia</taxon>
        <taxon>Trichinellida</taxon>
        <taxon>Trichinellidae</taxon>
        <taxon>Trichinella</taxon>
    </lineage>
</organism>
<dbReference type="EMBL" id="JYDL01000009">
    <property type="protein sequence ID" value="KRX26018.1"/>
    <property type="molecule type" value="Genomic_DNA"/>
</dbReference>
<dbReference type="AlphaFoldDB" id="A0A0V0SGV9"/>
<dbReference type="Proteomes" id="UP000054630">
    <property type="component" value="Unassembled WGS sequence"/>
</dbReference>
<proteinExistence type="predicted"/>
<evidence type="ECO:0000256" key="1">
    <source>
        <dbReference type="SAM" id="MobiDB-lite"/>
    </source>
</evidence>
<protein>
    <submittedName>
        <fullName evidence="2">Uncharacterized protein</fullName>
    </submittedName>
</protein>
<feature type="non-terminal residue" evidence="2">
    <location>
        <position position="94"/>
    </location>
</feature>
<gene>
    <name evidence="2" type="ORF">T07_6538</name>
</gene>
<keyword evidence="3" id="KW-1185">Reference proteome</keyword>
<feature type="region of interest" description="Disordered" evidence="1">
    <location>
        <begin position="1"/>
        <end position="25"/>
    </location>
</feature>
<sequence>MTFNSKLASSTKSISTSKSNELKSRGAKCHVLRIVVPTLARYNFNTAFLHCDVMRRRFNNIMEYLNYKEVNCIIDLKNFEFLEFDFHKVDCYFK</sequence>
<accession>A0A0V0SGV9</accession>
<reference evidence="2 3" key="1">
    <citation type="submission" date="2015-01" db="EMBL/GenBank/DDBJ databases">
        <title>Evolution of Trichinella species and genotypes.</title>
        <authorList>
            <person name="Korhonen P.K."/>
            <person name="Edoardo P."/>
            <person name="Giuseppe L.R."/>
            <person name="Gasser R.B."/>
        </authorList>
    </citation>
    <scope>NUCLEOTIDE SEQUENCE [LARGE SCALE GENOMIC DNA]</scope>
    <source>
        <strain evidence="2">ISS37</strain>
    </source>
</reference>
<name>A0A0V0SGV9_9BILA</name>
<evidence type="ECO:0000313" key="2">
    <source>
        <dbReference type="EMBL" id="KRX26018.1"/>
    </source>
</evidence>
<evidence type="ECO:0000313" key="3">
    <source>
        <dbReference type="Proteomes" id="UP000054630"/>
    </source>
</evidence>
<comment type="caution">
    <text evidence="2">The sequence shown here is derived from an EMBL/GenBank/DDBJ whole genome shotgun (WGS) entry which is preliminary data.</text>
</comment>